<name>A0A0F9D5L4_9ZZZZ</name>
<reference evidence="1" key="1">
    <citation type="journal article" date="2015" name="Nature">
        <title>Complex archaea that bridge the gap between prokaryotes and eukaryotes.</title>
        <authorList>
            <person name="Spang A."/>
            <person name="Saw J.H."/>
            <person name="Jorgensen S.L."/>
            <person name="Zaremba-Niedzwiedzka K."/>
            <person name="Martijn J."/>
            <person name="Lind A.E."/>
            <person name="van Eijk R."/>
            <person name="Schleper C."/>
            <person name="Guy L."/>
            <person name="Ettema T.J."/>
        </authorList>
    </citation>
    <scope>NUCLEOTIDE SEQUENCE</scope>
</reference>
<dbReference type="AlphaFoldDB" id="A0A0F9D5L4"/>
<proteinExistence type="predicted"/>
<evidence type="ECO:0000313" key="1">
    <source>
        <dbReference type="EMBL" id="KKL07363.1"/>
    </source>
</evidence>
<sequence length="163" mass="18162">MLRFRNRWCKNQLTQAAHRKVTGMEKLHDAFSPELDYTVEEGKAEVDGKAVLAKVKGEFFFPGGISRNQRYYPKSLWDKVLANEELREKVGNKTLFGTISHTQPIDDTAMLEGKISHIVTKLGIDGKGKGIGEALLLDTDAGRVLNTFFRAGSKMFVSSRADG</sequence>
<feature type="non-terminal residue" evidence="1">
    <location>
        <position position="163"/>
    </location>
</feature>
<gene>
    <name evidence="1" type="ORF">LCGC14_2586790</name>
</gene>
<dbReference type="EMBL" id="LAZR01043322">
    <property type="protein sequence ID" value="KKL07363.1"/>
    <property type="molecule type" value="Genomic_DNA"/>
</dbReference>
<accession>A0A0F9D5L4</accession>
<organism evidence="1">
    <name type="scientific">marine sediment metagenome</name>
    <dbReference type="NCBI Taxonomy" id="412755"/>
    <lineage>
        <taxon>unclassified sequences</taxon>
        <taxon>metagenomes</taxon>
        <taxon>ecological metagenomes</taxon>
    </lineage>
</organism>
<comment type="caution">
    <text evidence="1">The sequence shown here is derived from an EMBL/GenBank/DDBJ whole genome shotgun (WGS) entry which is preliminary data.</text>
</comment>
<protein>
    <submittedName>
        <fullName evidence="1">Uncharacterized protein</fullName>
    </submittedName>
</protein>